<evidence type="ECO:0000313" key="1">
    <source>
        <dbReference type="EMBL" id="CAE0833916.1"/>
    </source>
</evidence>
<protein>
    <submittedName>
        <fullName evidence="1">Uncharacterized protein</fullName>
    </submittedName>
</protein>
<reference evidence="1" key="1">
    <citation type="submission" date="2021-01" db="EMBL/GenBank/DDBJ databases">
        <authorList>
            <person name="Corre E."/>
            <person name="Pelletier E."/>
            <person name="Niang G."/>
            <person name="Scheremetjew M."/>
            <person name="Finn R."/>
            <person name="Kale V."/>
            <person name="Holt S."/>
            <person name="Cochrane G."/>
            <person name="Meng A."/>
            <person name="Brown T."/>
            <person name="Cohen L."/>
        </authorList>
    </citation>
    <scope>NUCLEOTIDE SEQUENCE</scope>
    <source>
        <strain evidence="1">CCMP1594</strain>
    </source>
</reference>
<name>A0A7S4GEA6_9EUGL</name>
<dbReference type="AlphaFoldDB" id="A0A7S4GEA6"/>
<gene>
    <name evidence="1" type="ORF">EGYM00163_LOCUS45212</name>
</gene>
<sequence length="111" mass="11895">MDCGIKDGVRCHAKCTSLSNSILVVRSLPSTPAVHIVLCAQGAYTVTRCVVYTLSTGDATGERKCAPKMPGFCASEWLSDASHGALWTARREGFTSGSKVPGRLRSDHPWL</sequence>
<organism evidence="1">
    <name type="scientific">Eutreptiella gymnastica</name>
    <dbReference type="NCBI Taxonomy" id="73025"/>
    <lineage>
        <taxon>Eukaryota</taxon>
        <taxon>Discoba</taxon>
        <taxon>Euglenozoa</taxon>
        <taxon>Euglenida</taxon>
        <taxon>Spirocuta</taxon>
        <taxon>Euglenophyceae</taxon>
        <taxon>Eutreptiales</taxon>
        <taxon>Eutreptiaceae</taxon>
        <taxon>Eutreptiella</taxon>
    </lineage>
</organism>
<proteinExistence type="predicted"/>
<dbReference type="EMBL" id="HBJA01131583">
    <property type="protein sequence ID" value="CAE0833916.1"/>
    <property type="molecule type" value="Transcribed_RNA"/>
</dbReference>
<accession>A0A7S4GEA6</accession>